<reference evidence="1 2" key="1">
    <citation type="journal article" date="2012" name="PLoS Pathog.">
        <title>Diverse lifestyles and strategies of plant pathogenesis encoded in the genomes of eighteen Dothideomycetes fungi.</title>
        <authorList>
            <person name="Ohm R.A."/>
            <person name="Feau N."/>
            <person name="Henrissat B."/>
            <person name="Schoch C.L."/>
            <person name="Horwitz B.A."/>
            <person name="Barry K.W."/>
            <person name="Condon B.J."/>
            <person name="Copeland A.C."/>
            <person name="Dhillon B."/>
            <person name="Glaser F."/>
            <person name="Hesse C.N."/>
            <person name="Kosti I."/>
            <person name="LaButti K."/>
            <person name="Lindquist E.A."/>
            <person name="Lucas S."/>
            <person name="Salamov A.A."/>
            <person name="Bradshaw R.E."/>
            <person name="Ciuffetti L."/>
            <person name="Hamelin R.C."/>
            <person name="Kema G.H.J."/>
            <person name="Lawrence C."/>
            <person name="Scott J.A."/>
            <person name="Spatafora J.W."/>
            <person name="Turgeon B.G."/>
            <person name="de Wit P.J.G.M."/>
            <person name="Zhong S."/>
            <person name="Goodwin S.B."/>
            <person name="Grigoriev I.V."/>
        </authorList>
    </citation>
    <scope>NUCLEOTIDE SEQUENCE [LARGE SCALE GENOMIC DNA]</scope>
    <source>
        <strain evidence="2">28A</strain>
    </source>
</reference>
<dbReference type="AlphaFoldDB" id="R0K432"/>
<evidence type="ECO:0000313" key="2">
    <source>
        <dbReference type="Proteomes" id="UP000016935"/>
    </source>
</evidence>
<name>R0K432_EXST2</name>
<dbReference type="Proteomes" id="UP000016935">
    <property type="component" value="Unassembled WGS sequence"/>
</dbReference>
<sequence>MANRGMWANGQAAAPVIVGRVNLNNYQVWYIFDVRVAEEIRQVFAAAPPKLRWVFDMFCRLRGLSPYNATFGSGLSGYSPVVARTTLYARQILGGRPSYLKAFLVHSRGACNATFCDNCAPVLDRAKEFTAFAGCVSIYGEWGGACSNCI</sequence>
<dbReference type="GeneID" id="19403344"/>
<organism evidence="1 2">
    <name type="scientific">Exserohilum turcicum (strain 28A)</name>
    <name type="common">Northern leaf blight fungus</name>
    <name type="synonym">Setosphaeria turcica</name>
    <dbReference type="NCBI Taxonomy" id="671987"/>
    <lineage>
        <taxon>Eukaryota</taxon>
        <taxon>Fungi</taxon>
        <taxon>Dikarya</taxon>
        <taxon>Ascomycota</taxon>
        <taxon>Pezizomycotina</taxon>
        <taxon>Dothideomycetes</taxon>
        <taxon>Pleosporomycetidae</taxon>
        <taxon>Pleosporales</taxon>
        <taxon>Pleosporineae</taxon>
        <taxon>Pleosporaceae</taxon>
        <taxon>Exserohilum</taxon>
    </lineage>
</organism>
<dbReference type="STRING" id="671987.R0K432"/>
<protein>
    <submittedName>
        <fullName evidence="1">Uncharacterized protein</fullName>
    </submittedName>
</protein>
<keyword evidence="2" id="KW-1185">Reference proteome</keyword>
<evidence type="ECO:0000313" key="1">
    <source>
        <dbReference type="EMBL" id="EOA87853.1"/>
    </source>
</evidence>
<reference evidence="1 2" key="2">
    <citation type="journal article" date="2013" name="PLoS Genet.">
        <title>Comparative genome structure, secondary metabolite, and effector coding capacity across Cochliobolus pathogens.</title>
        <authorList>
            <person name="Condon B.J."/>
            <person name="Leng Y."/>
            <person name="Wu D."/>
            <person name="Bushley K.E."/>
            <person name="Ohm R.A."/>
            <person name="Otillar R."/>
            <person name="Martin J."/>
            <person name="Schackwitz W."/>
            <person name="Grimwood J."/>
            <person name="MohdZainudin N."/>
            <person name="Xue C."/>
            <person name="Wang R."/>
            <person name="Manning V.A."/>
            <person name="Dhillon B."/>
            <person name="Tu Z.J."/>
            <person name="Steffenson B.J."/>
            <person name="Salamov A."/>
            <person name="Sun H."/>
            <person name="Lowry S."/>
            <person name="LaButti K."/>
            <person name="Han J."/>
            <person name="Copeland A."/>
            <person name="Lindquist E."/>
            <person name="Barry K."/>
            <person name="Schmutz J."/>
            <person name="Baker S.E."/>
            <person name="Ciuffetti L.M."/>
            <person name="Grigoriev I.V."/>
            <person name="Zhong S."/>
            <person name="Turgeon B.G."/>
        </authorList>
    </citation>
    <scope>NUCLEOTIDE SEQUENCE [LARGE SCALE GENOMIC DNA]</scope>
    <source>
        <strain evidence="2">28A</strain>
    </source>
</reference>
<dbReference type="RefSeq" id="XP_008024517.1">
    <property type="nucleotide sequence ID" value="XM_008026326.1"/>
</dbReference>
<dbReference type="OrthoDB" id="3692536at2759"/>
<dbReference type="HOGENOM" id="CLU_112101_1_0_1"/>
<gene>
    <name evidence="1" type="ORF">SETTUDRAFT_29495</name>
</gene>
<dbReference type="Pfam" id="PF12511">
    <property type="entry name" value="DUF3716"/>
    <property type="match status" value="1"/>
</dbReference>
<accession>R0K432</accession>
<proteinExistence type="predicted"/>
<dbReference type="EMBL" id="KB908562">
    <property type="protein sequence ID" value="EOA87853.1"/>
    <property type="molecule type" value="Genomic_DNA"/>
</dbReference>
<dbReference type="InterPro" id="IPR022190">
    <property type="entry name" value="DUF3716"/>
</dbReference>